<dbReference type="GO" id="GO:0036440">
    <property type="term" value="F:citrate synthase activity"/>
    <property type="evidence" value="ECO:0007669"/>
    <property type="project" value="UniProtKB-EC"/>
</dbReference>
<protein>
    <recommendedName>
        <fullName evidence="5">Citrate synthase</fullName>
    </recommendedName>
</protein>
<dbReference type="UniPathway" id="UPA00223"/>
<dbReference type="InterPro" id="IPR036969">
    <property type="entry name" value="Citrate_synthase_sf"/>
</dbReference>
<dbReference type="EMBL" id="AP019823">
    <property type="protein sequence ID" value="BBM38433.1"/>
    <property type="molecule type" value="Genomic_DNA"/>
</dbReference>
<dbReference type="InterPro" id="IPR024176">
    <property type="entry name" value="Citrate_synthase_bac-typ"/>
</dbReference>
<feature type="active site" evidence="6">
    <location>
        <position position="384"/>
    </location>
</feature>
<reference evidence="7 8" key="1">
    <citation type="submission" date="2019-07" db="EMBL/GenBank/DDBJ databases">
        <title>Complete Genome Sequence of Leptotrichia hofstadii Strain JCM16775.</title>
        <authorList>
            <person name="Watanabe S."/>
            <person name="Cui L."/>
        </authorList>
    </citation>
    <scope>NUCLEOTIDE SEQUENCE [LARGE SCALE GENOMIC DNA]</scope>
    <source>
        <strain evidence="7 8">JCM16775</strain>
    </source>
</reference>
<dbReference type="PANTHER" id="PTHR11739">
    <property type="entry name" value="CITRATE SYNTHASE"/>
    <property type="match status" value="1"/>
</dbReference>
<evidence type="ECO:0000313" key="8">
    <source>
        <dbReference type="Proteomes" id="UP000321892"/>
    </source>
</evidence>
<dbReference type="AlphaFoldDB" id="A0A510JKT5"/>
<dbReference type="RefSeq" id="WP_026746439.1">
    <property type="nucleotide sequence ID" value="NZ_AP019823.1"/>
</dbReference>
<comment type="similarity">
    <text evidence="2 5">Belongs to the citrate synthase family.</text>
</comment>
<evidence type="ECO:0000256" key="1">
    <source>
        <dbReference type="ARBA" id="ARBA00005163"/>
    </source>
</evidence>
<sequence length="443" mass="50688">MKSDFINELGTLFNQNNSISDDIYNKLDVKRGLRNKNGTGVLVGLTKIGSVLGYSVNKKGKKIPEKGKLYYRGISIDKLVKQFEEEKTFCFEKTMFLLLFGKVPSNFELKMFVSTLKEYRHLPDEFIEDFILRKPSTDIMNHLQRAVLCLYTLDENPDDVSLSNLIDQSLNLIAKFPSLLVYCYQACNYKHFKKSLIIHNPMEEYSIAENILHMLRSDSKFTKLESEILDLILVIHAEHGGGNNSTFTSHVISSTRTDTYSSISASIGSLKGPMHGGANSMVTKMIEDMKKNSNPYDEIKLKEYLKKIFEKKAFDKTGRIYGMGHAVYTVSDPRAEILKKKAYELAKEKDALEEFELFSNVEKFTKEIGKELKGKDFEICANVDLYSGFVYRLLNIPQNIFTPLFALSRIASWNAHRMEQILVDKKLIRPAYKAIDEDGNIFL</sequence>
<dbReference type="Gene3D" id="1.10.580.10">
    <property type="entry name" value="Citrate Synthase, domain 1"/>
    <property type="match status" value="1"/>
</dbReference>
<dbReference type="PRINTS" id="PR00143">
    <property type="entry name" value="CITRTSNTHASE"/>
</dbReference>
<dbReference type="KEGG" id="lhf:JCM16775_1142"/>
<dbReference type="InterPro" id="IPR002020">
    <property type="entry name" value="Citrate_synthase"/>
</dbReference>
<evidence type="ECO:0000256" key="4">
    <source>
        <dbReference type="ARBA" id="ARBA00049288"/>
    </source>
</evidence>
<feature type="active site" evidence="6">
    <location>
        <position position="325"/>
    </location>
</feature>
<evidence type="ECO:0000256" key="3">
    <source>
        <dbReference type="ARBA" id="ARBA00022679"/>
    </source>
</evidence>
<dbReference type="GO" id="GO:0006099">
    <property type="term" value="P:tricarboxylic acid cycle"/>
    <property type="evidence" value="ECO:0007669"/>
    <property type="project" value="UniProtKB-UniPathway"/>
</dbReference>
<dbReference type="NCBIfam" id="NF010635">
    <property type="entry name" value="PRK14032.1"/>
    <property type="match status" value="1"/>
</dbReference>
<evidence type="ECO:0000256" key="5">
    <source>
        <dbReference type="PIRNR" id="PIRNR001369"/>
    </source>
</evidence>
<accession>A0A510JKT5</accession>
<evidence type="ECO:0000256" key="2">
    <source>
        <dbReference type="ARBA" id="ARBA00010566"/>
    </source>
</evidence>
<comment type="catalytic activity">
    <reaction evidence="4">
        <text>oxaloacetate + acetyl-CoA + H2O = citrate + CoA + H(+)</text>
        <dbReference type="Rhea" id="RHEA:16845"/>
        <dbReference type="ChEBI" id="CHEBI:15377"/>
        <dbReference type="ChEBI" id="CHEBI:15378"/>
        <dbReference type="ChEBI" id="CHEBI:16452"/>
        <dbReference type="ChEBI" id="CHEBI:16947"/>
        <dbReference type="ChEBI" id="CHEBI:57287"/>
        <dbReference type="ChEBI" id="CHEBI:57288"/>
        <dbReference type="EC" id="2.3.3.16"/>
    </reaction>
</comment>
<dbReference type="SUPFAM" id="SSF48256">
    <property type="entry name" value="Citrate synthase"/>
    <property type="match status" value="1"/>
</dbReference>
<comment type="pathway">
    <text evidence="1">Carbohydrate metabolism; tricarboxylic acid cycle.</text>
</comment>
<dbReference type="Pfam" id="PF00285">
    <property type="entry name" value="Citrate_synt"/>
    <property type="match status" value="1"/>
</dbReference>
<dbReference type="OrthoDB" id="9800864at2"/>
<gene>
    <name evidence="7" type="ORF">JCM16775_1142</name>
</gene>
<dbReference type="PIRSF" id="PIRSF001369">
    <property type="entry name" value="Citrate_synth"/>
    <property type="match status" value="1"/>
</dbReference>
<keyword evidence="3 5" id="KW-0808">Transferase</keyword>
<dbReference type="InterPro" id="IPR016143">
    <property type="entry name" value="Citrate_synth-like_sm_a-sub"/>
</dbReference>
<organism evidence="7 8">
    <name type="scientific">Leptotrichia hofstadii</name>
    <dbReference type="NCBI Taxonomy" id="157688"/>
    <lineage>
        <taxon>Bacteria</taxon>
        <taxon>Fusobacteriati</taxon>
        <taxon>Fusobacteriota</taxon>
        <taxon>Fusobacteriia</taxon>
        <taxon>Fusobacteriales</taxon>
        <taxon>Leptotrichiaceae</taxon>
        <taxon>Leptotrichia</taxon>
    </lineage>
</organism>
<dbReference type="Gene3D" id="1.10.230.10">
    <property type="entry name" value="Cytochrome P450-Terp, domain 2"/>
    <property type="match status" value="1"/>
</dbReference>
<name>A0A510JKT5_9FUSO</name>
<dbReference type="GO" id="GO:0005829">
    <property type="term" value="C:cytosol"/>
    <property type="evidence" value="ECO:0007669"/>
    <property type="project" value="TreeGrafter"/>
</dbReference>
<proteinExistence type="inferred from homology"/>
<evidence type="ECO:0000256" key="6">
    <source>
        <dbReference type="PIRSR" id="PIRSR001369-1"/>
    </source>
</evidence>
<evidence type="ECO:0000313" key="7">
    <source>
        <dbReference type="EMBL" id="BBM38433.1"/>
    </source>
</evidence>
<dbReference type="PANTHER" id="PTHR11739:SF4">
    <property type="entry name" value="CITRATE SYNTHASE, PEROXISOMAL"/>
    <property type="match status" value="1"/>
</dbReference>
<keyword evidence="8" id="KW-1185">Reference proteome</keyword>
<dbReference type="GO" id="GO:0005975">
    <property type="term" value="P:carbohydrate metabolic process"/>
    <property type="evidence" value="ECO:0007669"/>
    <property type="project" value="TreeGrafter"/>
</dbReference>
<dbReference type="Proteomes" id="UP000321892">
    <property type="component" value="Chromosome"/>
</dbReference>
<dbReference type="InterPro" id="IPR016142">
    <property type="entry name" value="Citrate_synth-like_lrg_a-sub"/>
</dbReference>